<dbReference type="RefSeq" id="WP_145722651.1">
    <property type="nucleotide sequence ID" value="NZ_BSPF01000038.1"/>
</dbReference>
<reference evidence="2 3" key="1">
    <citation type="journal article" date="2015" name="Stand. Genomic Sci.">
        <title>Genomic Encyclopedia of Bacterial and Archaeal Type Strains, Phase III: the genomes of soil and plant-associated and newly described type strains.</title>
        <authorList>
            <person name="Whitman W.B."/>
            <person name="Woyke T."/>
            <person name="Klenk H.P."/>
            <person name="Zhou Y."/>
            <person name="Lilburn T.G."/>
            <person name="Beck B.J."/>
            <person name="De Vos P."/>
            <person name="Vandamme P."/>
            <person name="Eisen J.A."/>
            <person name="Garrity G."/>
            <person name="Hugenholtz P."/>
            <person name="Kyrpides N.C."/>
        </authorList>
    </citation>
    <scope>NUCLEOTIDE SEQUENCE [LARGE SCALE GENOMIC DNA]</scope>
    <source>
        <strain evidence="2 3">CGMCC 1.2546</strain>
    </source>
</reference>
<dbReference type="AlphaFoldDB" id="A0A562MRR3"/>
<dbReference type="NCBIfam" id="NF011987">
    <property type="entry name" value="PRK15446.2-3"/>
    <property type="match status" value="1"/>
</dbReference>
<dbReference type="Gene3D" id="3.20.20.140">
    <property type="entry name" value="Metal-dependent hydrolases"/>
    <property type="match status" value="2"/>
</dbReference>
<dbReference type="InterPro" id="IPR011059">
    <property type="entry name" value="Metal-dep_hydrolase_composite"/>
</dbReference>
<keyword evidence="3" id="KW-1185">Reference proteome</keyword>
<evidence type="ECO:0000259" key="1">
    <source>
        <dbReference type="Pfam" id="PF07969"/>
    </source>
</evidence>
<dbReference type="SUPFAM" id="SSF51338">
    <property type="entry name" value="Composite domain of metallo-dependent hydrolases"/>
    <property type="match status" value="1"/>
</dbReference>
<dbReference type="PANTHER" id="PTHR43135">
    <property type="entry name" value="ALPHA-D-RIBOSE 1-METHYLPHOSPHONATE 5-TRIPHOSPHATE DIPHOSPHATASE"/>
    <property type="match status" value="1"/>
</dbReference>
<dbReference type="InterPro" id="IPR012696">
    <property type="entry name" value="PhnM"/>
</dbReference>
<feature type="domain" description="Amidohydrolase 3" evidence="1">
    <location>
        <begin position="243"/>
        <end position="360"/>
    </location>
</feature>
<dbReference type="PIRSF" id="PIRSF038971">
    <property type="entry name" value="PhnM"/>
    <property type="match status" value="1"/>
</dbReference>
<proteinExistence type="predicted"/>
<organism evidence="2 3">
    <name type="scientific">Mesorhizobium tianshanense</name>
    <dbReference type="NCBI Taxonomy" id="39844"/>
    <lineage>
        <taxon>Bacteria</taxon>
        <taxon>Pseudomonadati</taxon>
        <taxon>Pseudomonadota</taxon>
        <taxon>Alphaproteobacteria</taxon>
        <taxon>Hyphomicrobiales</taxon>
        <taxon>Phyllobacteriaceae</taxon>
        <taxon>Mesorhizobium</taxon>
    </lineage>
</organism>
<dbReference type="EMBL" id="VLKT01000067">
    <property type="protein sequence ID" value="TWI22271.1"/>
    <property type="molecule type" value="Genomic_DNA"/>
</dbReference>
<evidence type="ECO:0000313" key="2">
    <source>
        <dbReference type="EMBL" id="TWI22271.1"/>
    </source>
</evidence>
<dbReference type="InterPro" id="IPR051781">
    <property type="entry name" value="Metallo-dep_Hydrolase"/>
</dbReference>
<protein>
    <submittedName>
        <fullName evidence="2">Alpha-D-ribose 1-methylphosphonate 5-triphosphate diphosphatase</fullName>
    </submittedName>
</protein>
<accession>A0A562MRR3</accession>
<dbReference type="InterPro" id="IPR013108">
    <property type="entry name" value="Amidohydro_3"/>
</dbReference>
<evidence type="ECO:0000313" key="3">
    <source>
        <dbReference type="Proteomes" id="UP000317122"/>
    </source>
</evidence>
<dbReference type="NCBIfam" id="NF011990">
    <property type="entry name" value="PRK15446.2-6"/>
    <property type="match status" value="1"/>
</dbReference>
<dbReference type="SUPFAM" id="SSF51556">
    <property type="entry name" value="Metallo-dependent hydrolases"/>
    <property type="match status" value="1"/>
</dbReference>
<dbReference type="OrthoDB" id="9785413at2"/>
<comment type="caution">
    <text evidence="2">The sequence shown here is derived from an EMBL/GenBank/DDBJ whole genome shotgun (WGS) entry which is preliminary data.</text>
</comment>
<name>A0A562MRR3_9HYPH</name>
<gene>
    <name evidence="2" type="ORF">IQ26_06704</name>
</gene>
<dbReference type="NCBIfam" id="NF011984">
    <property type="entry name" value="PRK15446.1-5"/>
    <property type="match status" value="1"/>
</dbReference>
<dbReference type="NCBIfam" id="NF011981">
    <property type="entry name" value="PRK15446.1-2"/>
    <property type="match status" value="1"/>
</dbReference>
<dbReference type="CDD" id="cd01306">
    <property type="entry name" value="PhnM"/>
    <property type="match status" value="1"/>
</dbReference>
<dbReference type="GO" id="GO:0016810">
    <property type="term" value="F:hydrolase activity, acting on carbon-nitrogen (but not peptide) bonds"/>
    <property type="evidence" value="ECO:0007669"/>
    <property type="project" value="InterPro"/>
</dbReference>
<dbReference type="NCBIfam" id="TIGR02318">
    <property type="entry name" value="phosphono_phnM"/>
    <property type="match status" value="1"/>
</dbReference>
<dbReference type="Gene3D" id="2.30.40.10">
    <property type="entry name" value="Urease, subunit C, domain 1"/>
    <property type="match status" value="2"/>
</dbReference>
<dbReference type="Pfam" id="PF07969">
    <property type="entry name" value="Amidohydro_3"/>
    <property type="match status" value="1"/>
</dbReference>
<dbReference type="PANTHER" id="PTHR43135:SF3">
    <property type="entry name" value="ALPHA-D-RIBOSE 1-METHYLPHOSPHONATE 5-TRIPHOSPHATE DIPHOSPHATASE"/>
    <property type="match status" value="1"/>
</dbReference>
<dbReference type="InterPro" id="IPR032466">
    <property type="entry name" value="Metal_Hydrolase"/>
</dbReference>
<sequence length="380" mass="41579">MSLQLVNVRIVQEDRIIEGSLEIRDGFVSSIGGATAGQVDVLDCQGDFLLPGLIDLHTDNVEHHMQPRPGVQWPSSLSAVLAHDWQILGSGITTVLDALALGDYDSGGMRTAMLNEAIAGLTQTRAGGLLKADHYFHFRCELSDTALLPIVDRHIDNLALRLVSVMDHTPGQRQWHNLTLYREFRRKKNARVWSEDEFELYIADRLEHQRLHVPPGRATIGSLCSERNIPIASHDDTTFADVEESHADGITISEFPTTVEAARRARECGMKIVMGSPNIILGGSHSGNVSALELADLGLLDVLTSDYVPGSLLHAAFALAARGFDLPEAVAMVTKNPADLLGFTDRGRIAPGLRADLIRVRLVDGVPVIRNVWVAGRQYL</sequence>
<dbReference type="Proteomes" id="UP000317122">
    <property type="component" value="Unassembled WGS sequence"/>
</dbReference>
<dbReference type="GO" id="GO:0019700">
    <property type="term" value="P:organic phosphonate catabolic process"/>
    <property type="evidence" value="ECO:0007669"/>
    <property type="project" value="InterPro"/>
</dbReference>